<dbReference type="AlphaFoldDB" id="A0ABC8LSP0"/>
<proteinExistence type="predicted"/>
<evidence type="ECO:0000313" key="1">
    <source>
        <dbReference type="EMBL" id="CAH8386852.1"/>
    </source>
</evidence>
<sequence length="57" mass="6710">MEFIFADENGHKVHETCKKTYIESKGKLLPFGVWCNIWNFQINLQEKLIDQQAIPKS</sequence>
<name>A0ABC8LSP0_ERUVS</name>
<evidence type="ECO:0000313" key="2">
    <source>
        <dbReference type="Proteomes" id="UP001642260"/>
    </source>
</evidence>
<dbReference type="EMBL" id="CAKOAT010724043">
    <property type="protein sequence ID" value="CAH8386852.1"/>
    <property type="molecule type" value="Genomic_DNA"/>
</dbReference>
<comment type="caution">
    <text evidence="1">The sequence shown here is derived from an EMBL/GenBank/DDBJ whole genome shotgun (WGS) entry which is preliminary data.</text>
</comment>
<reference evidence="1 2" key="1">
    <citation type="submission" date="2022-03" db="EMBL/GenBank/DDBJ databases">
        <authorList>
            <person name="Macdonald S."/>
            <person name="Ahmed S."/>
            <person name="Newling K."/>
        </authorList>
    </citation>
    <scope>NUCLEOTIDE SEQUENCE [LARGE SCALE GENOMIC DNA]</scope>
</reference>
<accession>A0ABC8LSP0</accession>
<protein>
    <submittedName>
        <fullName evidence="1">Uncharacterized protein</fullName>
    </submittedName>
</protein>
<keyword evidence="2" id="KW-1185">Reference proteome</keyword>
<organism evidence="1 2">
    <name type="scientific">Eruca vesicaria subsp. sativa</name>
    <name type="common">Garden rocket</name>
    <name type="synonym">Eruca sativa</name>
    <dbReference type="NCBI Taxonomy" id="29727"/>
    <lineage>
        <taxon>Eukaryota</taxon>
        <taxon>Viridiplantae</taxon>
        <taxon>Streptophyta</taxon>
        <taxon>Embryophyta</taxon>
        <taxon>Tracheophyta</taxon>
        <taxon>Spermatophyta</taxon>
        <taxon>Magnoliopsida</taxon>
        <taxon>eudicotyledons</taxon>
        <taxon>Gunneridae</taxon>
        <taxon>Pentapetalae</taxon>
        <taxon>rosids</taxon>
        <taxon>malvids</taxon>
        <taxon>Brassicales</taxon>
        <taxon>Brassicaceae</taxon>
        <taxon>Brassiceae</taxon>
        <taxon>Eruca</taxon>
    </lineage>
</organism>
<gene>
    <name evidence="1" type="ORF">ERUC_LOCUS39335</name>
</gene>
<dbReference type="Proteomes" id="UP001642260">
    <property type="component" value="Unassembled WGS sequence"/>
</dbReference>